<keyword evidence="2" id="KW-1185">Reference proteome</keyword>
<protein>
    <submittedName>
        <fullName evidence="1">7734_t:CDS:1</fullName>
    </submittedName>
</protein>
<reference evidence="1" key="1">
    <citation type="submission" date="2021-06" db="EMBL/GenBank/DDBJ databases">
        <authorList>
            <person name="Kallberg Y."/>
            <person name="Tangrot J."/>
            <person name="Rosling A."/>
        </authorList>
    </citation>
    <scope>NUCLEOTIDE SEQUENCE</scope>
    <source>
        <strain evidence="1">MA461A</strain>
    </source>
</reference>
<dbReference type="EMBL" id="CAJVQC010077268">
    <property type="protein sequence ID" value="CAG8815408.1"/>
    <property type="molecule type" value="Genomic_DNA"/>
</dbReference>
<evidence type="ECO:0000313" key="2">
    <source>
        <dbReference type="Proteomes" id="UP000789920"/>
    </source>
</evidence>
<name>A0ACA9RY12_9GLOM</name>
<dbReference type="Proteomes" id="UP000789920">
    <property type="component" value="Unassembled WGS sequence"/>
</dbReference>
<feature type="non-terminal residue" evidence="1">
    <location>
        <position position="45"/>
    </location>
</feature>
<comment type="caution">
    <text evidence="1">The sequence shown here is derived from an EMBL/GenBank/DDBJ whole genome shotgun (WGS) entry which is preliminary data.</text>
</comment>
<sequence>KRNLPPWQVISDNRKKDMILAASYKGISEEGAIEAYMELLELYFE</sequence>
<accession>A0ACA9RY12</accession>
<gene>
    <name evidence="1" type="ORF">RPERSI_LOCUS24214</name>
</gene>
<organism evidence="1 2">
    <name type="scientific">Racocetra persica</name>
    <dbReference type="NCBI Taxonomy" id="160502"/>
    <lineage>
        <taxon>Eukaryota</taxon>
        <taxon>Fungi</taxon>
        <taxon>Fungi incertae sedis</taxon>
        <taxon>Mucoromycota</taxon>
        <taxon>Glomeromycotina</taxon>
        <taxon>Glomeromycetes</taxon>
        <taxon>Diversisporales</taxon>
        <taxon>Gigasporaceae</taxon>
        <taxon>Racocetra</taxon>
    </lineage>
</organism>
<evidence type="ECO:0000313" key="1">
    <source>
        <dbReference type="EMBL" id="CAG8815408.1"/>
    </source>
</evidence>
<feature type="non-terminal residue" evidence="1">
    <location>
        <position position="1"/>
    </location>
</feature>
<proteinExistence type="predicted"/>